<dbReference type="Proteomes" id="UP000289821">
    <property type="component" value="Unassembled WGS sequence"/>
</dbReference>
<dbReference type="SUPFAM" id="SSF46785">
    <property type="entry name" value="Winged helix' DNA-binding domain"/>
    <property type="match status" value="1"/>
</dbReference>
<keyword evidence="1" id="KW-0805">Transcription regulation</keyword>
<sequence>MAEHEESRCENCIIRELNSLKALKKEELKAISDSKVSRSIKKGEALFKEGEKLGGVYCVRNGVSKLSKISDNGKDQIVKIASKGEVLGQRSMISEEGTNLSAVALNDMEVCFIPKDQITGRIQDNPAFTQAILKHMAHELKIADDFIVNMAQKTVNQRLAEVLLYLSTTFGTDEEGYLVLILSRADIADVVGTATELCIRTLAKFKKQGLIETKGKRIKILDQSGLEKLKDGFQ</sequence>
<dbReference type="PROSITE" id="PS50042">
    <property type="entry name" value="CNMP_BINDING_3"/>
    <property type="match status" value="1"/>
</dbReference>
<gene>
    <name evidence="6" type="ORF">DSM04_101527</name>
</gene>
<evidence type="ECO:0000313" key="6">
    <source>
        <dbReference type="EMBL" id="RXG18334.1"/>
    </source>
</evidence>
<dbReference type="InterPro" id="IPR036388">
    <property type="entry name" value="WH-like_DNA-bd_sf"/>
</dbReference>
<accession>A0A4Q0NZF7</accession>
<dbReference type="SMART" id="SM00419">
    <property type="entry name" value="HTH_CRP"/>
    <property type="match status" value="1"/>
</dbReference>
<dbReference type="InterPro" id="IPR000595">
    <property type="entry name" value="cNMP-bd_dom"/>
</dbReference>
<evidence type="ECO:0000259" key="5">
    <source>
        <dbReference type="PROSITE" id="PS51063"/>
    </source>
</evidence>
<dbReference type="Pfam" id="PF00027">
    <property type="entry name" value="cNMP_binding"/>
    <property type="match status" value="1"/>
</dbReference>
<evidence type="ECO:0000256" key="2">
    <source>
        <dbReference type="ARBA" id="ARBA00023125"/>
    </source>
</evidence>
<dbReference type="OrthoDB" id="9127033at2"/>
<dbReference type="InterPro" id="IPR014710">
    <property type="entry name" value="RmlC-like_jellyroll"/>
</dbReference>
<dbReference type="InterPro" id="IPR018490">
    <property type="entry name" value="cNMP-bd_dom_sf"/>
</dbReference>
<evidence type="ECO:0000259" key="4">
    <source>
        <dbReference type="PROSITE" id="PS50042"/>
    </source>
</evidence>
<evidence type="ECO:0000313" key="7">
    <source>
        <dbReference type="Proteomes" id="UP000289821"/>
    </source>
</evidence>
<dbReference type="Gene3D" id="2.60.120.10">
    <property type="entry name" value="Jelly Rolls"/>
    <property type="match status" value="1"/>
</dbReference>
<feature type="domain" description="Cyclic nucleotide-binding" evidence="4">
    <location>
        <begin position="19"/>
        <end position="139"/>
    </location>
</feature>
<name>A0A4Q0NZF7_9FLAO</name>
<feature type="domain" description="HTH crp-type" evidence="5">
    <location>
        <begin position="153"/>
        <end position="224"/>
    </location>
</feature>
<dbReference type="EMBL" id="QOVI01000001">
    <property type="protein sequence ID" value="RXG18334.1"/>
    <property type="molecule type" value="Genomic_DNA"/>
</dbReference>
<dbReference type="RefSeq" id="WP_128759890.1">
    <property type="nucleotide sequence ID" value="NZ_QOVI01000001.1"/>
</dbReference>
<dbReference type="InterPro" id="IPR050397">
    <property type="entry name" value="Env_Response_Regulators"/>
</dbReference>
<proteinExistence type="predicted"/>
<comment type="caution">
    <text evidence="6">The sequence shown here is derived from an EMBL/GenBank/DDBJ whole genome shotgun (WGS) entry which is preliminary data.</text>
</comment>
<dbReference type="PANTHER" id="PTHR24567">
    <property type="entry name" value="CRP FAMILY TRANSCRIPTIONAL REGULATORY PROTEIN"/>
    <property type="match status" value="1"/>
</dbReference>
<dbReference type="Gene3D" id="1.10.10.10">
    <property type="entry name" value="Winged helix-like DNA-binding domain superfamily/Winged helix DNA-binding domain"/>
    <property type="match status" value="1"/>
</dbReference>
<dbReference type="PRINTS" id="PR00034">
    <property type="entry name" value="HTHCRP"/>
</dbReference>
<dbReference type="InterPro" id="IPR012318">
    <property type="entry name" value="HTH_CRP"/>
</dbReference>
<organism evidence="6 7">
    <name type="scientific">Leeuwenhoekiella aestuarii</name>
    <dbReference type="NCBI Taxonomy" id="2249426"/>
    <lineage>
        <taxon>Bacteria</taxon>
        <taxon>Pseudomonadati</taxon>
        <taxon>Bacteroidota</taxon>
        <taxon>Flavobacteriia</taxon>
        <taxon>Flavobacteriales</taxon>
        <taxon>Flavobacteriaceae</taxon>
        <taxon>Leeuwenhoekiella</taxon>
    </lineage>
</organism>
<dbReference type="GO" id="GO:0005829">
    <property type="term" value="C:cytosol"/>
    <property type="evidence" value="ECO:0007669"/>
    <property type="project" value="TreeGrafter"/>
</dbReference>
<dbReference type="GO" id="GO:0003677">
    <property type="term" value="F:DNA binding"/>
    <property type="evidence" value="ECO:0007669"/>
    <property type="project" value="UniProtKB-KW"/>
</dbReference>
<protein>
    <submittedName>
        <fullName evidence="6">CRP-like cAMP-binding protein</fullName>
    </submittedName>
</protein>
<dbReference type="InterPro" id="IPR036390">
    <property type="entry name" value="WH_DNA-bd_sf"/>
</dbReference>
<dbReference type="PROSITE" id="PS51063">
    <property type="entry name" value="HTH_CRP_2"/>
    <property type="match status" value="1"/>
</dbReference>
<evidence type="ECO:0000256" key="3">
    <source>
        <dbReference type="ARBA" id="ARBA00023163"/>
    </source>
</evidence>
<keyword evidence="3" id="KW-0804">Transcription</keyword>
<dbReference type="AlphaFoldDB" id="A0A4Q0NZF7"/>
<dbReference type="GO" id="GO:0003700">
    <property type="term" value="F:DNA-binding transcription factor activity"/>
    <property type="evidence" value="ECO:0007669"/>
    <property type="project" value="TreeGrafter"/>
</dbReference>
<reference evidence="6 7" key="1">
    <citation type="submission" date="2018-07" db="EMBL/GenBank/DDBJ databases">
        <title>Leeuwenhoekiella genomics.</title>
        <authorList>
            <person name="Tahon G."/>
            <person name="Willems A."/>
        </authorList>
    </citation>
    <scope>NUCLEOTIDE SEQUENCE [LARGE SCALE GENOMIC DNA]</scope>
    <source>
        <strain evidence="6 7">R-50232</strain>
    </source>
</reference>
<dbReference type="SUPFAM" id="SSF51206">
    <property type="entry name" value="cAMP-binding domain-like"/>
    <property type="match status" value="1"/>
</dbReference>
<keyword evidence="2" id="KW-0238">DNA-binding</keyword>
<evidence type="ECO:0000256" key="1">
    <source>
        <dbReference type="ARBA" id="ARBA00023015"/>
    </source>
</evidence>
<dbReference type="SMART" id="SM00100">
    <property type="entry name" value="cNMP"/>
    <property type="match status" value="1"/>
</dbReference>
<dbReference type="CDD" id="cd00038">
    <property type="entry name" value="CAP_ED"/>
    <property type="match status" value="1"/>
</dbReference>
<keyword evidence="7" id="KW-1185">Reference proteome</keyword>
<dbReference type="PANTHER" id="PTHR24567:SF28">
    <property type="entry name" value="LISTERIOLYSIN REGULATORY PROTEIN"/>
    <property type="match status" value="1"/>
</dbReference>
<dbReference type="Pfam" id="PF13545">
    <property type="entry name" value="HTH_Crp_2"/>
    <property type="match status" value="1"/>
</dbReference>